<dbReference type="AlphaFoldDB" id="A0A4Q2REN0"/>
<keyword evidence="1" id="KW-0808">Transferase</keyword>
<accession>A0A4Q2REN0</accession>
<dbReference type="OrthoDB" id="9811073at2"/>
<proteinExistence type="predicted"/>
<evidence type="ECO:0000313" key="1">
    <source>
        <dbReference type="EMBL" id="RYB05075.1"/>
    </source>
</evidence>
<dbReference type="NCBIfam" id="NF005677">
    <property type="entry name" value="PRK07471.1"/>
    <property type="match status" value="1"/>
</dbReference>
<comment type="caution">
    <text evidence="1">The sequence shown here is derived from an EMBL/GenBank/DDBJ whole genome shotgun (WGS) entry which is preliminary data.</text>
</comment>
<dbReference type="Proteomes" id="UP000289411">
    <property type="component" value="Unassembled WGS sequence"/>
</dbReference>
<organism evidence="1 2">
    <name type="scientific">Lichenibacterium ramalinae</name>
    <dbReference type="NCBI Taxonomy" id="2316527"/>
    <lineage>
        <taxon>Bacteria</taxon>
        <taxon>Pseudomonadati</taxon>
        <taxon>Pseudomonadota</taxon>
        <taxon>Alphaproteobacteria</taxon>
        <taxon>Hyphomicrobiales</taxon>
        <taxon>Lichenihabitantaceae</taxon>
        <taxon>Lichenibacterium</taxon>
    </lineage>
</organism>
<sequence>MRVSDGPPESDRVDPAPHPRQTAVLFGQARAEAELLDSYRAGRLHHAWLLGGRQGTGKATLAWRFARFLLAHPDPGAPAVRDARDLSVPPDHPAALSIASGAPGDVAVLRRAFNDKSGKFYTEIRVDEVRRASGLFQQASRAGGYRICILDSAEDLNRNSANALLKLVEEPPGRSLFLVVAHHPAQVLPTLRSRCRLLLLDPLSNADAVAALVALGPPWSAAEPAALAEAAERAGQSVSGALHYLGGERLTLDRDAARLLARLPEVNWGDLHRLADRIGTDEDDFAVLTGAILDWLHGRLGQGGGDPRRLAPLAEVWEKVRRSARDTLALNLDKKTFLFSTFADLSQATRAL</sequence>
<dbReference type="EMBL" id="QYBC01000008">
    <property type="protein sequence ID" value="RYB05075.1"/>
    <property type="molecule type" value="Genomic_DNA"/>
</dbReference>
<keyword evidence="1" id="KW-0548">Nucleotidyltransferase</keyword>
<keyword evidence="2" id="KW-1185">Reference proteome</keyword>
<gene>
    <name evidence="1" type="ORF">D3272_11510</name>
</gene>
<dbReference type="SUPFAM" id="SSF52540">
    <property type="entry name" value="P-loop containing nucleoside triphosphate hydrolases"/>
    <property type="match status" value="1"/>
</dbReference>
<dbReference type="PANTHER" id="PTHR11669:SF8">
    <property type="entry name" value="DNA POLYMERASE III SUBUNIT DELTA"/>
    <property type="match status" value="1"/>
</dbReference>
<reference evidence="1 2" key="1">
    <citation type="submission" date="2018-09" db="EMBL/GenBank/DDBJ databases">
        <authorList>
            <person name="Grouzdev D.S."/>
            <person name="Krutkina M.S."/>
        </authorList>
    </citation>
    <scope>NUCLEOTIDE SEQUENCE [LARGE SCALE GENOMIC DNA]</scope>
    <source>
        <strain evidence="1 2">RmlP001</strain>
    </source>
</reference>
<dbReference type="PANTHER" id="PTHR11669">
    <property type="entry name" value="REPLICATION FACTOR C / DNA POLYMERASE III GAMMA-TAU SUBUNIT"/>
    <property type="match status" value="1"/>
</dbReference>
<dbReference type="Gene3D" id="3.40.50.300">
    <property type="entry name" value="P-loop containing nucleotide triphosphate hydrolases"/>
    <property type="match status" value="1"/>
</dbReference>
<dbReference type="RefSeq" id="WP_129219314.1">
    <property type="nucleotide sequence ID" value="NZ_QYBC01000008.1"/>
</dbReference>
<name>A0A4Q2REN0_9HYPH</name>
<dbReference type="GO" id="GO:0006261">
    <property type="term" value="P:DNA-templated DNA replication"/>
    <property type="evidence" value="ECO:0007669"/>
    <property type="project" value="TreeGrafter"/>
</dbReference>
<dbReference type="GO" id="GO:0003887">
    <property type="term" value="F:DNA-directed DNA polymerase activity"/>
    <property type="evidence" value="ECO:0007669"/>
    <property type="project" value="UniProtKB-EC"/>
</dbReference>
<evidence type="ECO:0000313" key="2">
    <source>
        <dbReference type="Proteomes" id="UP000289411"/>
    </source>
</evidence>
<dbReference type="EC" id="2.7.7.7" evidence="1"/>
<dbReference type="InterPro" id="IPR027417">
    <property type="entry name" value="P-loop_NTPase"/>
</dbReference>
<dbReference type="InterPro" id="IPR050238">
    <property type="entry name" value="DNA_Rep/Repair_Clamp_Loader"/>
</dbReference>
<reference evidence="1 2" key="2">
    <citation type="submission" date="2019-02" db="EMBL/GenBank/DDBJ databases">
        <title>'Lichenibacterium ramalinii' gen. nov. sp. nov., 'Lichenibacterium minor' gen. nov. sp. nov.</title>
        <authorList>
            <person name="Pankratov T."/>
        </authorList>
    </citation>
    <scope>NUCLEOTIDE SEQUENCE [LARGE SCALE GENOMIC DNA]</scope>
    <source>
        <strain evidence="1 2">RmlP001</strain>
    </source>
</reference>
<dbReference type="Pfam" id="PF13177">
    <property type="entry name" value="DNA_pol3_delta2"/>
    <property type="match status" value="1"/>
</dbReference>
<dbReference type="GO" id="GO:0009360">
    <property type="term" value="C:DNA polymerase III complex"/>
    <property type="evidence" value="ECO:0007669"/>
    <property type="project" value="TreeGrafter"/>
</dbReference>
<protein>
    <submittedName>
        <fullName evidence="1">DNA polymerase III subunit delta</fullName>
        <ecNumber evidence="1">2.7.7.7</ecNumber>
    </submittedName>
</protein>